<organism evidence="2 3">
    <name type="scientific">Trifolium medium</name>
    <dbReference type="NCBI Taxonomy" id="97028"/>
    <lineage>
        <taxon>Eukaryota</taxon>
        <taxon>Viridiplantae</taxon>
        <taxon>Streptophyta</taxon>
        <taxon>Embryophyta</taxon>
        <taxon>Tracheophyta</taxon>
        <taxon>Spermatophyta</taxon>
        <taxon>Magnoliopsida</taxon>
        <taxon>eudicotyledons</taxon>
        <taxon>Gunneridae</taxon>
        <taxon>Pentapetalae</taxon>
        <taxon>rosids</taxon>
        <taxon>fabids</taxon>
        <taxon>Fabales</taxon>
        <taxon>Fabaceae</taxon>
        <taxon>Papilionoideae</taxon>
        <taxon>50 kb inversion clade</taxon>
        <taxon>NPAAA clade</taxon>
        <taxon>Hologalegina</taxon>
        <taxon>IRL clade</taxon>
        <taxon>Trifolieae</taxon>
        <taxon>Trifolium</taxon>
    </lineage>
</organism>
<name>A0A392PAR6_9FABA</name>
<reference evidence="2 3" key="1">
    <citation type="journal article" date="2018" name="Front. Plant Sci.">
        <title>Red Clover (Trifolium pratense) and Zigzag Clover (T. medium) - A Picture of Genomic Similarities and Differences.</title>
        <authorList>
            <person name="Dluhosova J."/>
            <person name="Istvanek J."/>
            <person name="Nedelnik J."/>
            <person name="Repkova J."/>
        </authorList>
    </citation>
    <scope>NUCLEOTIDE SEQUENCE [LARGE SCALE GENOMIC DNA]</scope>
    <source>
        <strain evidence="3">cv. 10/8</strain>
        <tissue evidence="2">Leaf</tissue>
    </source>
</reference>
<protein>
    <submittedName>
        <fullName evidence="2">Uncharacterized protein</fullName>
    </submittedName>
</protein>
<sequence length="94" mass="10869">MGLWVNNTLIWNLSWTAALSAVDYAAEGELLLLLEDVKLCRVKPDRRCWIPHAPGLFSVHSCYLFLHNRFVLDVIDTNMERALKMLWLNDVPSK</sequence>
<feature type="chain" id="PRO_5017362236" evidence="1">
    <location>
        <begin position="21"/>
        <end position="94"/>
    </location>
</feature>
<evidence type="ECO:0000313" key="3">
    <source>
        <dbReference type="Proteomes" id="UP000265520"/>
    </source>
</evidence>
<dbReference type="Proteomes" id="UP000265520">
    <property type="component" value="Unassembled WGS sequence"/>
</dbReference>
<feature type="non-terminal residue" evidence="2">
    <location>
        <position position="94"/>
    </location>
</feature>
<comment type="caution">
    <text evidence="2">The sequence shown here is derived from an EMBL/GenBank/DDBJ whole genome shotgun (WGS) entry which is preliminary data.</text>
</comment>
<keyword evidence="1" id="KW-0732">Signal</keyword>
<keyword evidence="3" id="KW-1185">Reference proteome</keyword>
<proteinExistence type="predicted"/>
<evidence type="ECO:0000256" key="1">
    <source>
        <dbReference type="SAM" id="SignalP"/>
    </source>
</evidence>
<dbReference type="AlphaFoldDB" id="A0A392PAR6"/>
<accession>A0A392PAR6</accession>
<evidence type="ECO:0000313" key="2">
    <source>
        <dbReference type="EMBL" id="MCI09183.1"/>
    </source>
</evidence>
<dbReference type="EMBL" id="LXQA010071650">
    <property type="protein sequence ID" value="MCI09183.1"/>
    <property type="molecule type" value="Genomic_DNA"/>
</dbReference>
<feature type="signal peptide" evidence="1">
    <location>
        <begin position="1"/>
        <end position="20"/>
    </location>
</feature>